<dbReference type="GO" id="GO:0032259">
    <property type="term" value="P:methylation"/>
    <property type="evidence" value="ECO:0007669"/>
    <property type="project" value="UniProtKB-KW"/>
</dbReference>
<dbReference type="Proteomes" id="UP001241537">
    <property type="component" value="Unassembled WGS sequence"/>
</dbReference>
<dbReference type="RefSeq" id="WP_106611352.1">
    <property type="nucleotide sequence ID" value="NZ_JAUSTO010000010.1"/>
</dbReference>
<keyword evidence="1" id="KW-0227">DNA damage</keyword>
<dbReference type="EMBL" id="JAUSTO010000010">
    <property type="protein sequence ID" value="MDQ0152999.1"/>
    <property type="molecule type" value="Genomic_DNA"/>
</dbReference>
<dbReference type="CDD" id="cd06445">
    <property type="entry name" value="ATase"/>
    <property type="match status" value="1"/>
</dbReference>
<evidence type="ECO:0000256" key="1">
    <source>
        <dbReference type="ARBA" id="ARBA00022763"/>
    </source>
</evidence>
<gene>
    <name evidence="3" type="ORF">J2S20_001705</name>
</gene>
<keyword evidence="4" id="KW-1185">Reference proteome</keyword>
<dbReference type="Gene3D" id="1.10.10.10">
    <property type="entry name" value="Winged helix-like DNA-binding domain superfamily/Winged helix DNA-binding domain"/>
    <property type="match status" value="1"/>
</dbReference>
<dbReference type="Pfam" id="PF01035">
    <property type="entry name" value="DNA_binding_1"/>
    <property type="match status" value="1"/>
</dbReference>
<dbReference type="InterPro" id="IPR036388">
    <property type="entry name" value="WH-like_DNA-bd_sf"/>
</dbReference>
<protein>
    <submittedName>
        <fullName evidence="3">Methylated-DNA-protein-cysteine methyltransferase-like protein</fullName>
    </submittedName>
</protein>
<name>A0AAE3VAZ1_9FIRM</name>
<dbReference type="PANTHER" id="PTHR42942:SF1">
    <property type="entry name" value="ALKYLTRANSFERASE-LIKE PROTEIN 1"/>
    <property type="match status" value="1"/>
</dbReference>
<organism evidence="3 4">
    <name type="scientific">Moryella indoligenes</name>
    <dbReference type="NCBI Taxonomy" id="371674"/>
    <lineage>
        <taxon>Bacteria</taxon>
        <taxon>Bacillati</taxon>
        <taxon>Bacillota</taxon>
        <taxon>Clostridia</taxon>
        <taxon>Lachnospirales</taxon>
        <taxon>Lachnospiraceae</taxon>
        <taxon>Moryella</taxon>
    </lineage>
</organism>
<dbReference type="InterPro" id="IPR014048">
    <property type="entry name" value="MethylDNA_cys_MeTrfase_DNA-bd"/>
</dbReference>
<feature type="domain" description="Methylated-DNA-[protein]-cysteine S-methyltransferase DNA binding" evidence="2">
    <location>
        <begin position="13"/>
        <end position="89"/>
    </location>
</feature>
<dbReference type="SUPFAM" id="SSF46767">
    <property type="entry name" value="Methylated DNA-protein cysteine methyltransferase, C-terminal domain"/>
    <property type="match status" value="1"/>
</dbReference>
<evidence type="ECO:0000313" key="4">
    <source>
        <dbReference type="Proteomes" id="UP001241537"/>
    </source>
</evidence>
<keyword evidence="3" id="KW-0808">Transferase</keyword>
<evidence type="ECO:0000259" key="2">
    <source>
        <dbReference type="Pfam" id="PF01035"/>
    </source>
</evidence>
<accession>A0AAE3VAZ1</accession>
<reference evidence="3" key="1">
    <citation type="submission" date="2023-07" db="EMBL/GenBank/DDBJ databases">
        <title>Genomic Encyclopedia of Type Strains, Phase IV (KMG-IV): sequencing the most valuable type-strain genomes for metagenomic binning, comparative biology and taxonomic classification.</title>
        <authorList>
            <person name="Goeker M."/>
        </authorList>
    </citation>
    <scope>NUCLEOTIDE SEQUENCE</scope>
    <source>
        <strain evidence="3">DSM 19659</strain>
    </source>
</reference>
<dbReference type="PANTHER" id="PTHR42942">
    <property type="entry name" value="6-O-METHYLGUANINE DNA METHYLTRANSFERASE"/>
    <property type="match status" value="1"/>
</dbReference>
<dbReference type="GO" id="GO:0008168">
    <property type="term" value="F:methyltransferase activity"/>
    <property type="evidence" value="ECO:0007669"/>
    <property type="project" value="UniProtKB-KW"/>
</dbReference>
<keyword evidence="3" id="KW-0489">Methyltransferase</keyword>
<dbReference type="GO" id="GO:0006281">
    <property type="term" value="P:DNA repair"/>
    <property type="evidence" value="ECO:0007669"/>
    <property type="project" value="InterPro"/>
</dbReference>
<sequence>MQKHHSTSENNGFFSRVYEIVARIPEGKVVSYGQIARMLGAPRAARQVGWAMRHCPDELPWQRVVRDDGSIAGGGYADLRRMLLSGEGIQFLSNGTIDMKHYRWNGE</sequence>
<dbReference type="AlphaFoldDB" id="A0AAE3VAZ1"/>
<dbReference type="InterPro" id="IPR052520">
    <property type="entry name" value="ATL_DNA_repair"/>
</dbReference>
<comment type="caution">
    <text evidence="3">The sequence shown here is derived from an EMBL/GenBank/DDBJ whole genome shotgun (WGS) entry which is preliminary data.</text>
</comment>
<evidence type="ECO:0000313" key="3">
    <source>
        <dbReference type="EMBL" id="MDQ0152999.1"/>
    </source>
</evidence>
<proteinExistence type="predicted"/>
<dbReference type="InterPro" id="IPR036217">
    <property type="entry name" value="MethylDNA_cys_MeTrfase_DNAb"/>
</dbReference>
<dbReference type="NCBIfam" id="TIGR00589">
    <property type="entry name" value="ogt"/>
    <property type="match status" value="1"/>
</dbReference>